<evidence type="ECO:0000256" key="2">
    <source>
        <dbReference type="RuleBase" id="RU362119"/>
    </source>
</evidence>
<name>A0A4R1R9M0_HYDET</name>
<dbReference type="EMBL" id="SLUN01000025">
    <property type="protein sequence ID" value="TCL62411.1"/>
    <property type="molecule type" value="Genomic_DNA"/>
</dbReference>
<organism evidence="5 6">
    <name type="scientific">Hydrogenispora ethanolica</name>
    <dbReference type="NCBI Taxonomy" id="1082276"/>
    <lineage>
        <taxon>Bacteria</taxon>
        <taxon>Bacillati</taxon>
        <taxon>Bacillota</taxon>
        <taxon>Hydrogenispora</taxon>
    </lineage>
</organism>
<feature type="domain" description="5'-Nucleotidase C-terminal" evidence="4">
    <location>
        <begin position="416"/>
        <end position="593"/>
    </location>
</feature>
<dbReference type="SUPFAM" id="SSF56300">
    <property type="entry name" value="Metallo-dependent phosphatases"/>
    <property type="match status" value="1"/>
</dbReference>
<dbReference type="AlphaFoldDB" id="A0A4R1R9M0"/>
<dbReference type="Gene3D" id="3.60.21.10">
    <property type="match status" value="1"/>
</dbReference>
<dbReference type="SUPFAM" id="SSF55816">
    <property type="entry name" value="5'-nucleotidase (syn. UDP-sugar hydrolase), C-terminal domain"/>
    <property type="match status" value="1"/>
</dbReference>
<keyword evidence="2" id="KW-0547">Nucleotide-binding</keyword>
<comment type="caution">
    <text evidence="5">The sequence shown here is derived from an EMBL/GenBank/DDBJ whole genome shotgun (WGS) entry which is preliminary data.</text>
</comment>
<dbReference type="PANTHER" id="PTHR11575:SF24">
    <property type="entry name" value="5'-NUCLEOTIDASE"/>
    <property type="match status" value="1"/>
</dbReference>
<dbReference type="Pfam" id="PF00149">
    <property type="entry name" value="Metallophos"/>
    <property type="match status" value="1"/>
</dbReference>
<dbReference type="Gene3D" id="3.90.780.10">
    <property type="entry name" value="5'-Nucleotidase, C-terminal domain"/>
    <property type="match status" value="1"/>
</dbReference>
<dbReference type="InterPro" id="IPR006179">
    <property type="entry name" value="5_nucleotidase/apyrase"/>
</dbReference>
<sequence>MSRFSRSQRFALILFILLALIRIQVGDTVNVTLSQGIPNLNGVFSQVYTLDGEVVSGPVDQIIPTAGTSLPSFQPQFKEPLHIRLFHLNDLHGFLTIPNSKKGDTHYYSQMVKIVKQARDNAGPNEAVLFLSAGDDHTGSVFDELLGMNAQTFTIDPAYRAHSEAGIDAAVLGNHEFDRGTPLLAKAIAADARFPIVSANVYGSKFLTSRHYHPALIGIIKGFRVGIIGLTTAQDTHTQTKDDPQLKVASPVKTLENLLPQLAELSDLVIILSHVGYEPKASNQSLFHGHSDLELAETAGRLTTKPVVIVGGHSHTALNLDKLETKQAGIPILQTGQRGQCLGELQLDLKSEAGQIQGVNYSARLYPTKKRDDTVKSSDPNCEKYEHDSDYDQHFENTVIAPLLNKLAAKLSETIGRVADLPELGNQRTLIDRYTGECALGNFMNDAIVARSKQFPGLENQGVDLAVFNASGINSGLPVADRITFNDWYAVMPFADTVQIGTMSGREIRTMVINNAKRIVRPAELTGPNPLDLVGYFSRGFLHFSKGLRYTIRLGANAQETTATAITLNGKPIEQVLDQQFRVAFNSFVGDGAFNEAWNGNPIGANISGDIRSYDLKAILKTDTGLVYRNEIVAYIKEQGRIDRTSGAVLDGRVKVIP</sequence>
<dbReference type="InterPro" id="IPR004843">
    <property type="entry name" value="Calcineurin-like_PHP"/>
</dbReference>
<dbReference type="InterPro" id="IPR036907">
    <property type="entry name" value="5'-Nucleotdase_C_sf"/>
</dbReference>
<keyword evidence="1" id="KW-0732">Signal</keyword>
<reference evidence="5 6" key="1">
    <citation type="submission" date="2019-03" db="EMBL/GenBank/DDBJ databases">
        <title>Genomic Encyclopedia of Type Strains, Phase IV (KMG-IV): sequencing the most valuable type-strain genomes for metagenomic binning, comparative biology and taxonomic classification.</title>
        <authorList>
            <person name="Goeker M."/>
        </authorList>
    </citation>
    <scope>NUCLEOTIDE SEQUENCE [LARGE SCALE GENOMIC DNA]</scope>
    <source>
        <strain evidence="5 6">LX-B</strain>
    </source>
</reference>
<evidence type="ECO:0000313" key="6">
    <source>
        <dbReference type="Proteomes" id="UP000295008"/>
    </source>
</evidence>
<accession>A0A4R1R9M0</accession>
<dbReference type="GO" id="GO:0030288">
    <property type="term" value="C:outer membrane-bounded periplasmic space"/>
    <property type="evidence" value="ECO:0007669"/>
    <property type="project" value="TreeGrafter"/>
</dbReference>
<proteinExistence type="inferred from homology"/>
<dbReference type="GO" id="GO:0009166">
    <property type="term" value="P:nucleotide catabolic process"/>
    <property type="evidence" value="ECO:0007669"/>
    <property type="project" value="InterPro"/>
</dbReference>
<dbReference type="GO" id="GO:0016787">
    <property type="term" value="F:hydrolase activity"/>
    <property type="evidence" value="ECO:0007669"/>
    <property type="project" value="UniProtKB-KW"/>
</dbReference>
<comment type="similarity">
    <text evidence="2">Belongs to the 5'-nucleotidase family.</text>
</comment>
<protein>
    <submittedName>
        <fullName evidence="5">5'-nucleotidase/5'-nucleotidase/UDP-sugar diphosphatase</fullName>
    </submittedName>
</protein>
<evidence type="ECO:0000259" key="3">
    <source>
        <dbReference type="Pfam" id="PF00149"/>
    </source>
</evidence>
<dbReference type="InterPro" id="IPR008334">
    <property type="entry name" value="5'-Nucleotdase_C"/>
</dbReference>
<evidence type="ECO:0000259" key="4">
    <source>
        <dbReference type="Pfam" id="PF02872"/>
    </source>
</evidence>
<keyword evidence="6" id="KW-1185">Reference proteome</keyword>
<dbReference type="Proteomes" id="UP000295008">
    <property type="component" value="Unassembled WGS sequence"/>
</dbReference>
<evidence type="ECO:0000313" key="5">
    <source>
        <dbReference type="EMBL" id="TCL62411.1"/>
    </source>
</evidence>
<keyword evidence="2" id="KW-0378">Hydrolase</keyword>
<dbReference type="GO" id="GO:0000166">
    <property type="term" value="F:nucleotide binding"/>
    <property type="evidence" value="ECO:0007669"/>
    <property type="project" value="UniProtKB-KW"/>
</dbReference>
<dbReference type="PRINTS" id="PR01607">
    <property type="entry name" value="APYRASEFAMLY"/>
</dbReference>
<gene>
    <name evidence="5" type="ORF">EDC14_102530</name>
</gene>
<dbReference type="Pfam" id="PF02872">
    <property type="entry name" value="5_nucleotid_C"/>
    <property type="match status" value="1"/>
</dbReference>
<dbReference type="InterPro" id="IPR029052">
    <property type="entry name" value="Metallo-depent_PP-like"/>
</dbReference>
<dbReference type="OrthoDB" id="9800780at2"/>
<dbReference type="PANTHER" id="PTHR11575">
    <property type="entry name" value="5'-NUCLEOTIDASE-RELATED"/>
    <property type="match status" value="1"/>
</dbReference>
<feature type="domain" description="Calcineurin-like phosphoesterase" evidence="3">
    <location>
        <begin position="84"/>
        <end position="316"/>
    </location>
</feature>
<evidence type="ECO:0000256" key="1">
    <source>
        <dbReference type="ARBA" id="ARBA00022729"/>
    </source>
</evidence>
<dbReference type="RefSeq" id="WP_132015698.1">
    <property type="nucleotide sequence ID" value="NZ_SLUN01000025.1"/>
</dbReference>